<sequence>MNNYTMAEIDNIPEMRPSFGNIRRQDEGGNEYWSSRDLCAAMGYSAYWKFQRVIDKAIKVAGEKGMNVDDHFNQAVDMVRIGSGSFRKVNIFRLSRMACMIVAENADVKKVLVQQARDYFTRTISTNELMQNSLSSNILLYKTAQGEARIEVIFNSETFWMSQKRMADLFGVDVRTVNYHLGQIYETGELTKEATIRKIGIVQSEGKRDVERTPLFYNLDAIIAVGYRVNSYQATQFRIWATSVLKEFIIKGYALDDERLKQGKHFGKDYFDDLLERIREIRTSERRYYQKITDIYAECSADYDPKSDCTKLFFKMVQNMMHLAVTHRTAAEIVYERADSEMPHMGLTTWKKAPNGRVQKSDTIVAKNYLSDKEVSELNGVTNAFLEFAEQRAQRHIITTMADWKQRLEQFLATMDYQAQDSAGKVSQEEAREKAYCEYEKYKVIQDRSFISDFDRFNDGDKLLPFDINPDKE</sequence>
<dbReference type="KEGG" id="acou:A5CBH24_03880"/>
<keyword evidence="2" id="KW-1185">Reference proteome</keyword>
<organism evidence="1 2">
    <name type="scientific">Alistipes communis</name>
    <dbReference type="NCBI Taxonomy" id="2585118"/>
    <lineage>
        <taxon>Bacteria</taxon>
        <taxon>Pseudomonadati</taxon>
        <taxon>Bacteroidota</taxon>
        <taxon>Bacteroidia</taxon>
        <taxon>Bacteroidales</taxon>
        <taxon>Rikenellaceae</taxon>
        <taxon>Alistipes</taxon>
    </lineage>
</organism>
<dbReference type="InterPro" id="IPR011204">
    <property type="entry name" value="Virulence_RhuM-like"/>
</dbReference>
<protein>
    <submittedName>
        <fullName evidence="1">Toxin Fic</fullName>
    </submittedName>
</protein>
<dbReference type="Proteomes" id="UP000318946">
    <property type="component" value="Chromosome"/>
</dbReference>
<dbReference type="EMBL" id="AP019735">
    <property type="protein sequence ID" value="BBL03075.1"/>
    <property type="molecule type" value="Genomic_DNA"/>
</dbReference>
<evidence type="ECO:0000313" key="2">
    <source>
        <dbReference type="Proteomes" id="UP000318946"/>
    </source>
</evidence>
<dbReference type="PANTHER" id="PTHR35810:SF1">
    <property type="entry name" value="CYTOPLASMIC PROTEIN"/>
    <property type="match status" value="1"/>
</dbReference>
<evidence type="ECO:0000313" key="1">
    <source>
        <dbReference type="EMBL" id="BBL03075.1"/>
    </source>
</evidence>
<name>A0A4Y1WQW4_9BACT</name>
<dbReference type="AlphaFoldDB" id="A0A4Y1WQW4"/>
<reference evidence="2" key="1">
    <citation type="submission" date="2019-06" db="EMBL/GenBank/DDBJ databases">
        <title>Alistipes onderdonkii subsp. vulgaris subsp. nov., Alistipes dispar sp. nov. and Alistipes communis sp. nov., isolated from human faeces, and creation of Alistipes onderdonkii subsp. onderdonkii subsp. nov.</title>
        <authorList>
            <person name="Sakamoto M."/>
            <person name="Ikeyama N."/>
            <person name="Ogata Y."/>
            <person name="Suda W."/>
            <person name="Iino T."/>
            <person name="Hattori M."/>
            <person name="Ohkuma M."/>
        </authorList>
    </citation>
    <scope>NUCLEOTIDE SEQUENCE [LARGE SCALE GENOMIC DNA]</scope>
    <source>
        <strain evidence="2">5CBH24</strain>
    </source>
</reference>
<proteinExistence type="predicted"/>
<gene>
    <name evidence="1" type="ORF">A5CBH24_03880</name>
</gene>
<dbReference type="PANTHER" id="PTHR35810">
    <property type="entry name" value="CYTOPLASMIC PROTEIN-RELATED"/>
    <property type="match status" value="1"/>
</dbReference>
<dbReference type="Pfam" id="PF13310">
    <property type="entry name" value="Virulence_RhuM"/>
    <property type="match status" value="1"/>
</dbReference>
<accession>A0A4Y1WQW4</accession>